<comment type="caution">
    <text evidence="3">The sequence shown here is derived from an EMBL/GenBank/DDBJ whole genome shotgun (WGS) entry which is preliminary data.</text>
</comment>
<dbReference type="AlphaFoldDB" id="A0A9W5S103"/>
<proteinExistence type="predicted"/>
<dbReference type="PANTHER" id="PTHR30388:SF6">
    <property type="entry name" value="XANTHINE DEHYDROGENASE SUBUNIT A-RELATED"/>
    <property type="match status" value="1"/>
</dbReference>
<gene>
    <name evidence="3" type="ORF">BG53_05050</name>
</gene>
<evidence type="ECO:0000313" key="3">
    <source>
        <dbReference type="EMBL" id="EXX86939.1"/>
    </source>
</evidence>
<accession>A0A9W5S103</accession>
<dbReference type="InterPro" id="IPR027051">
    <property type="entry name" value="XdhC_Rossmann_dom"/>
</dbReference>
<dbReference type="Pfam" id="PF02625">
    <property type="entry name" value="XdhC_CoxI"/>
    <property type="match status" value="1"/>
</dbReference>
<feature type="domain" description="XdhC- CoxI" evidence="1">
    <location>
        <begin position="13"/>
        <end position="77"/>
    </location>
</feature>
<organism evidence="3 4">
    <name type="scientific">Paenibacillus darwinianus</name>
    <dbReference type="NCBI Taxonomy" id="1380763"/>
    <lineage>
        <taxon>Bacteria</taxon>
        <taxon>Bacillati</taxon>
        <taxon>Bacillota</taxon>
        <taxon>Bacilli</taxon>
        <taxon>Bacillales</taxon>
        <taxon>Paenibacillaceae</taxon>
        <taxon>Paenibacillus</taxon>
    </lineage>
</organism>
<dbReference type="RefSeq" id="WP_144340731.1">
    <property type="nucleotide sequence ID" value="NZ_KK082139.1"/>
</dbReference>
<dbReference type="InterPro" id="IPR003777">
    <property type="entry name" value="XdhC_CoxI"/>
</dbReference>
<evidence type="ECO:0000313" key="4">
    <source>
        <dbReference type="Proteomes" id="UP000053750"/>
    </source>
</evidence>
<feature type="domain" description="XdhC Rossmann" evidence="2">
    <location>
        <begin position="167"/>
        <end position="301"/>
    </location>
</feature>
<name>A0A9W5S103_9BACL</name>
<keyword evidence="4" id="KW-1185">Reference proteome</keyword>
<dbReference type="Gene3D" id="3.40.50.720">
    <property type="entry name" value="NAD(P)-binding Rossmann-like Domain"/>
    <property type="match status" value="1"/>
</dbReference>
<dbReference type="Pfam" id="PF13478">
    <property type="entry name" value="XdhC_C"/>
    <property type="match status" value="1"/>
</dbReference>
<dbReference type="EMBL" id="JFHU01000173">
    <property type="protein sequence ID" value="EXX86939.1"/>
    <property type="molecule type" value="Genomic_DNA"/>
</dbReference>
<sequence length="322" mass="34412">MESSELLERIASSDVPLALATVTHVSGHAYRKAGTAMLLAADGRKFGSISPGCMERDLLERIPALLEAGRPEIVTYDMRPGEDAIWGESIGCGGVVTVLLEPVSGTLLELLKKACLRVRNGERLRLARSQIGDRIRYRLLSGGEADPFAEAGEMMMADTRLEPRPHLLLFGAGEDAAPICDAAQRIGFRVTVADWRADRAIAGRFPQSCVLLGTAEEIVRQARLGPEDYVVLCGHQLRKDREMLEAVLPLDPAYVGAVGSRKRIDALFEGLKRTPAVHAPIGLAIGAEGPDEIAVSIAAELIAVRAAGRTTAIAAESASCTI</sequence>
<evidence type="ECO:0000259" key="1">
    <source>
        <dbReference type="Pfam" id="PF02625"/>
    </source>
</evidence>
<dbReference type="PANTHER" id="PTHR30388">
    <property type="entry name" value="ALDEHYDE OXIDOREDUCTASE MOLYBDENUM COFACTOR ASSEMBLY PROTEIN"/>
    <property type="match status" value="1"/>
</dbReference>
<evidence type="ECO:0000259" key="2">
    <source>
        <dbReference type="Pfam" id="PF13478"/>
    </source>
</evidence>
<dbReference type="InterPro" id="IPR052698">
    <property type="entry name" value="MoCofactor_Util/Proc"/>
</dbReference>
<reference evidence="3 4" key="1">
    <citation type="submission" date="2014-02" db="EMBL/GenBank/DDBJ databases">
        <title>Genome sequence of Paenibacillus darwinianus reveals adaptive mechanisms for survival in Antarctic soils.</title>
        <authorList>
            <person name="Dsouza M."/>
            <person name="Taylor M.W."/>
            <person name="Turner S.J."/>
            <person name="Aislabie J."/>
        </authorList>
    </citation>
    <scope>NUCLEOTIDE SEQUENCE [LARGE SCALE GENOMIC DNA]</scope>
    <source>
        <strain evidence="3 4">CE1</strain>
    </source>
</reference>
<protein>
    <submittedName>
        <fullName evidence="3">Xanthine dehydrogenase</fullName>
    </submittedName>
</protein>
<dbReference type="OrthoDB" id="9773039at2"/>
<dbReference type="Proteomes" id="UP000053750">
    <property type="component" value="Unassembled WGS sequence"/>
</dbReference>